<name>A0ABQ8KP95_9APHY</name>
<keyword evidence="1" id="KW-0812">Transmembrane</keyword>
<dbReference type="RefSeq" id="XP_047781633.1">
    <property type="nucleotide sequence ID" value="XM_047918761.1"/>
</dbReference>
<dbReference type="EMBL" id="JADCUA010000005">
    <property type="protein sequence ID" value="KAH9839983.1"/>
    <property type="molecule type" value="Genomic_DNA"/>
</dbReference>
<feature type="transmembrane region" description="Helical" evidence="1">
    <location>
        <begin position="100"/>
        <end position="124"/>
    </location>
</feature>
<gene>
    <name evidence="2" type="ORF">C8Q71DRAFT_472226</name>
</gene>
<reference evidence="2 3" key="1">
    <citation type="journal article" date="2021" name="Environ. Microbiol.">
        <title>Gene family expansions and transcriptome signatures uncover fungal adaptations to wood decay.</title>
        <authorList>
            <person name="Hage H."/>
            <person name="Miyauchi S."/>
            <person name="Viragh M."/>
            <person name="Drula E."/>
            <person name="Min B."/>
            <person name="Chaduli D."/>
            <person name="Navarro D."/>
            <person name="Favel A."/>
            <person name="Norest M."/>
            <person name="Lesage-Meessen L."/>
            <person name="Balint B."/>
            <person name="Merenyi Z."/>
            <person name="de Eugenio L."/>
            <person name="Morin E."/>
            <person name="Martinez A.T."/>
            <person name="Baldrian P."/>
            <person name="Stursova M."/>
            <person name="Martinez M.J."/>
            <person name="Novotny C."/>
            <person name="Magnuson J.K."/>
            <person name="Spatafora J.W."/>
            <person name="Maurice S."/>
            <person name="Pangilinan J."/>
            <person name="Andreopoulos W."/>
            <person name="LaButti K."/>
            <person name="Hundley H."/>
            <person name="Na H."/>
            <person name="Kuo A."/>
            <person name="Barry K."/>
            <person name="Lipzen A."/>
            <person name="Henrissat B."/>
            <person name="Riley R."/>
            <person name="Ahrendt S."/>
            <person name="Nagy L.G."/>
            <person name="Grigoriev I.V."/>
            <person name="Martin F."/>
            <person name="Rosso M.N."/>
        </authorList>
    </citation>
    <scope>NUCLEOTIDE SEQUENCE [LARGE SCALE GENOMIC DNA]</scope>
    <source>
        <strain evidence="2 3">CIRM-BRFM 1785</strain>
    </source>
</reference>
<evidence type="ECO:0000313" key="3">
    <source>
        <dbReference type="Proteomes" id="UP000814176"/>
    </source>
</evidence>
<comment type="caution">
    <text evidence="2">The sequence shown here is derived from an EMBL/GenBank/DDBJ whole genome shotgun (WGS) entry which is preliminary data.</text>
</comment>
<dbReference type="GeneID" id="71999493"/>
<evidence type="ECO:0000313" key="2">
    <source>
        <dbReference type="EMBL" id="KAH9839983.1"/>
    </source>
</evidence>
<proteinExistence type="predicted"/>
<dbReference type="PROSITE" id="PS51257">
    <property type="entry name" value="PROKAR_LIPOPROTEIN"/>
    <property type="match status" value="1"/>
</dbReference>
<keyword evidence="3" id="KW-1185">Reference proteome</keyword>
<organism evidence="2 3">
    <name type="scientific">Rhodofomes roseus</name>
    <dbReference type="NCBI Taxonomy" id="34475"/>
    <lineage>
        <taxon>Eukaryota</taxon>
        <taxon>Fungi</taxon>
        <taxon>Dikarya</taxon>
        <taxon>Basidiomycota</taxon>
        <taxon>Agaricomycotina</taxon>
        <taxon>Agaricomycetes</taxon>
        <taxon>Polyporales</taxon>
        <taxon>Rhodofomes</taxon>
    </lineage>
</organism>
<sequence>MLLTLRLSVTPQYIMAALVACFGLAARTASLRGTGIWCSVCKSLWLHSGRASFPVGYHRPWVRNHKWDSISELLIAYRIWRVERAATSVLSLDATSLTRAIIILVESCAVCFVFLLLLIGTYAARSPVMFIILDMTSPVNMSTYLPLADN</sequence>
<keyword evidence="1" id="KW-1133">Transmembrane helix</keyword>
<protein>
    <submittedName>
        <fullName evidence="2">Uncharacterized protein</fullName>
    </submittedName>
</protein>
<dbReference type="Proteomes" id="UP000814176">
    <property type="component" value="Unassembled WGS sequence"/>
</dbReference>
<accession>A0ABQ8KP95</accession>
<evidence type="ECO:0000256" key="1">
    <source>
        <dbReference type="SAM" id="Phobius"/>
    </source>
</evidence>
<keyword evidence="1" id="KW-0472">Membrane</keyword>